<feature type="compositionally biased region" description="Low complexity" evidence="1">
    <location>
        <begin position="33"/>
        <end position="46"/>
    </location>
</feature>
<dbReference type="OrthoDB" id="273345at2759"/>
<dbReference type="GO" id="GO:0070475">
    <property type="term" value="P:rRNA base methylation"/>
    <property type="evidence" value="ECO:0007669"/>
    <property type="project" value="InterPro"/>
</dbReference>
<sequence>MGKNKRLKSSSKKIKGGRGPSKPKPTGITKSIAPSKKSTPNSSANSKSKKSTQHSDPIIPFSPSDAILLIGDGDLSFARSLVTHHHVHKVTATVYENALPVLLEKYPHVEENIKEIEEGGGVVKYGVDAMKMRPWTTGKSGRGDGIMDRVIFNFPHVGGKSTDVNRQVRYNQELLVAFLRNAIPSLSPRKGSSIIITLFEGEPYTLWNIRDLGRHAGLEVERSFKFQASAYQGYKHARTLGVVKGGGGWKGENRAARTYVFVRKGEGAAPGPGKGKRKRGESSDESSEDEDEGSEEDHEDSEDGVKGKDEGGYDGTEDEENDESEIEASHERGDDDESINEDWTETR</sequence>
<reference evidence="3 4" key="1">
    <citation type="submission" date="2019-06" db="EMBL/GenBank/DDBJ databases">
        <title>Genome Sequence of the Brown Rot Fungal Pathogen Monilinia laxa.</title>
        <authorList>
            <person name="De Miccolis Angelini R.M."/>
            <person name="Landi L."/>
            <person name="Abate D."/>
            <person name="Pollastro S."/>
            <person name="Romanazzi G."/>
            <person name="Faretra F."/>
        </authorList>
    </citation>
    <scope>NUCLEOTIDE SEQUENCE [LARGE SCALE GENOMIC DNA]</scope>
    <source>
        <strain evidence="3 4">Mlax316</strain>
    </source>
</reference>
<dbReference type="EMBL" id="VIGI01000003">
    <property type="protein sequence ID" value="KAB8302199.1"/>
    <property type="molecule type" value="Genomic_DNA"/>
</dbReference>
<dbReference type="PANTHER" id="PTHR11538:SF26">
    <property type="entry name" value="FERREDOXIN-FOLD ANTICODON-BINDING DOMAIN-CONTAINING PROTEIN 1"/>
    <property type="match status" value="1"/>
</dbReference>
<protein>
    <recommendedName>
        <fullName evidence="2">25S rRNA (uridine-N(3))-methyltransferase BMT5-like domain-containing protein</fullName>
    </recommendedName>
</protein>
<organism evidence="3 4">
    <name type="scientific">Monilinia laxa</name>
    <name type="common">Brown rot fungus</name>
    <name type="synonym">Sclerotinia laxa</name>
    <dbReference type="NCBI Taxonomy" id="61186"/>
    <lineage>
        <taxon>Eukaryota</taxon>
        <taxon>Fungi</taxon>
        <taxon>Dikarya</taxon>
        <taxon>Ascomycota</taxon>
        <taxon>Pezizomycotina</taxon>
        <taxon>Leotiomycetes</taxon>
        <taxon>Helotiales</taxon>
        <taxon>Sclerotiniaceae</taxon>
        <taxon>Monilinia</taxon>
    </lineage>
</organism>
<dbReference type="GO" id="GO:0005737">
    <property type="term" value="C:cytoplasm"/>
    <property type="evidence" value="ECO:0007669"/>
    <property type="project" value="TreeGrafter"/>
</dbReference>
<feature type="compositionally biased region" description="Acidic residues" evidence="1">
    <location>
        <begin position="283"/>
        <end position="302"/>
    </location>
</feature>
<dbReference type="GO" id="GO:0070042">
    <property type="term" value="F:rRNA (uridine-N3-)-methyltransferase activity"/>
    <property type="evidence" value="ECO:0007669"/>
    <property type="project" value="InterPro"/>
</dbReference>
<dbReference type="Proteomes" id="UP000326757">
    <property type="component" value="Unassembled WGS sequence"/>
</dbReference>
<proteinExistence type="predicted"/>
<comment type="caution">
    <text evidence="3">The sequence shown here is derived from an EMBL/GenBank/DDBJ whole genome shotgun (WGS) entry which is preliminary data.</text>
</comment>
<feature type="compositionally biased region" description="Basic residues" evidence="1">
    <location>
        <begin position="1"/>
        <end position="16"/>
    </location>
</feature>
<feature type="domain" description="25S rRNA (uridine-N(3))-methyltransferase BMT5-like" evidence="2">
    <location>
        <begin position="68"/>
        <end position="238"/>
    </location>
</feature>
<evidence type="ECO:0000313" key="4">
    <source>
        <dbReference type="Proteomes" id="UP000326757"/>
    </source>
</evidence>
<keyword evidence="4" id="KW-1185">Reference proteome</keyword>
<dbReference type="PANTHER" id="PTHR11538">
    <property type="entry name" value="PHENYLALANYL-TRNA SYNTHETASE"/>
    <property type="match status" value="1"/>
</dbReference>
<evidence type="ECO:0000313" key="3">
    <source>
        <dbReference type="EMBL" id="KAB8302199.1"/>
    </source>
</evidence>
<evidence type="ECO:0000256" key="1">
    <source>
        <dbReference type="SAM" id="MobiDB-lite"/>
    </source>
</evidence>
<name>A0A5N6KFW7_MONLA</name>
<feature type="compositionally biased region" description="Acidic residues" evidence="1">
    <location>
        <begin position="334"/>
        <end position="347"/>
    </location>
</feature>
<dbReference type="AlphaFoldDB" id="A0A5N6KFW7"/>
<dbReference type="Pfam" id="PF10354">
    <property type="entry name" value="BMT5-like"/>
    <property type="match status" value="1"/>
</dbReference>
<feature type="region of interest" description="Disordered" evidence="1">
    <location>
        <begin position="262"/>
        <end position="347"/>
    </location>
</feature>
<evidence type="ECO:0000259" key="2">
    <source>
        <dbReference type="Pfam" id="PF10354"/>
    </source>
</evidence>
<feature type="compositionally biased region" description="Acidic residues" evidence="1">
    <location>
        <begin position="315"/>
        <end position="326"/>
    </location>
</feature>
<gene>
    <name evidence="3" type="ORF">EYC80_005644</name>
</gene>
<feature type="region of interest" description="Disordered" evidence="1">
    <location>
        <begin position="1"/>
        <end position="58"/>
    </location>
</feature>
<accession>A0A5N6KFW7</accession>
<dbReference type="InterPro" id="IPR019446">
    <property type="entry name" value="BMT5-like"/>
</dbReference>